<reference evidence="2" key="1">
    <citation type="journal article" date="2012" name="MBio">
        <title>Comparative genome analysis of Trichophyton rubrum and related dermatophytes reveals candidate genes involved in infection.</title>
        <authorList>
            <person name="Martinez D.A."/>
            <person name="Oliver B.G."/>
            <person name="Graeser Y."/>
            <person name="Goldberg J.M."/>
            <person name="Li W."/>
            <person name="Martinez-Rossi N.M."/>
            <person name="Monod M."/>
            <person name="Shelest E."/>
            <person name="Barton R.C."/>
            <person name="Birch E."/>
            <person name="Brakhage A.A."/>
            <person name="Chen Z."/>
            <person name="Gurr S.J."/>
            <person name="Heiman D."/>
            <person name="Heitman J."/>
            <person name="Kosti I."/>
            <person name="Rossi A."/>
            <person name="Saif S."/>
            <person name="Samalova M."/>
            <person name="Saunders C.W."/>
            <person name="Shea T."/>
            <person name="Summerbell R.C."/>
            <person name="Xu J."/>
            <person name="Young S."/>
            <person name="Zeng Q."/>
            <person name="Birren B.W."/>
            <person name="Cuomo C.A."/>
            <person name="White T.C."/>
        </authorList>
    </citation>
    <scope>NUCLEOTIDE SEQUENCE [LARGE SCALE GENOMIC DNA]</scope>
    <source>
        <strain evidence="2">ATCC MYA-4604 / CBS 118893</strain>
    </source>
</reference>
<dbReference type="HOGENOM" id="CLU_2319848_0_0_1"/>
<evidence type="ECO:0000313" key="1">
    <source>
        <dbReference type="EMBL" id="EFR03494.1"/>
    </source>
</evidence>
<evidence type="ECO:0000313" key="2">
    <source>
        <dbReference type="Proteomes" id="UP000002669"/>
    </source>
</evidence>
<dbReference type="GeneID" id="10027208"/>
<name>E4UZG4_ARTGP</name>
<organism evidence="2">
    <name type="scientific">Arthroderma gypseum (strain ATCC MYA-4604 / CBS 118893)</name>
    <name type="common">Microsporum gypseum</name>
    <dbReference type="NCBI Taxonomy" id="535722"/>
    <lineage>
        <taxon>Eukaryota</taxon>
        <taxon>Fungi</taxon>
        <taxon>Dikarya</taxon>
        <taxon>Ascomycota</taxon>
        <taxon>Pezizomycotina</taxon>
        <taxon>Eurotiomycetes</taxon>
        <taxon>Eurotiomycetidae</taxon>
        <taxon>Onygenales</taxon>
        <taxon>Arthrodermataceae</taxon>
        <taxon>Nannizzia</taxon>
    </lineage>
</organism>
<dbReference type="Proteomes" id="UP000002669">
    <property type="component" value="Unassembled WGS sequence"/>
</dbReference>
<dbReference type="VEuPathDB" id="FungiDB:MGYG_06492"/>
<proteinExistence type="predicted"/>
<gene>
    <name evidence="1" type="ORF">MGYG_06492</name>
</gene>
<dbReference type="RefSeq" id="XP_003171948.1">
    <property type="nucleotide sequence ID" value="XM_003171900.1"/>
</dbReference>
<dbReference type="InParanoid" id="E4UZG4"/>
<sequence length="99" mass="10820">MAAPFRPGRDRWRRRAGPLPGHAGLAGLAGEPAIVVARGGDPDIAHDDIRRETVQTECLNIGRVIRISQETACGLGKPFTIYGERDKFRFLIPCKQSPA</sequence>
<dbReference type="EMBL" id="DS989826">
    <property type="protein sequence ID" value="EFR03494.1"/>
    <property type="molecule type" value="Genomic_DNA"/>
</dbReference>
<protein>
    <submittedName>
        <fullName evidence="1">Uncharacterized protein</fullName>
    </submittedName>
</protein>
<accession>E4UZG4</accession>
<dbReference type="AlphaFoldDB" id="E4UZG4"/>
<keyword evidence="2" id="KW-1185">Reference proteome</keyword>